<evidence type="ECO:0000313" key="2">
    <source>
        <dbReference type="EMBL" id="CDO74616.1"/>
    </source>
</evidence>
<dbReference type="HOGENOM" id="CLU_060605_0_0_1"/>
<dbReference type="OrthoDB" id="5342184at2759"/>
<dbReference type="Proteomes" id="UP000029665">
    <property type="component" value="Unassembled WGS sequence"/>
</dbReference>
<keyword evidence="1" id="KW-0732">Signal</keyword>
<dbReference type="InterPro" id="IPR021986">
    <property type="entry name" value="Spherulin4"/>
</dbReference>
<reference evidence="2" key="1">
    <citation type="submission" date="2014-01" db="EMBL/GenBank/DDBJ databases">
        <title>The genome of the white-rot fungus Pycnoporus cinnabarinus: a basidiomycete model with a versatile arsenal for lignocellulosic biomass breakdown.</title>
        <authorList>
            <person name="Levasseur A."/>
            <person name="Lomascolo A."/>
            <person name="Ruiz-Duenas F.J."/>
            <person name="Uzan E."/>
            <person name="Piumi F."/>
            <person name="Kues U."/>
            <person name="Ram A.F.J."/>
            <person name="Murat C."/>
            <person name="Haon M."/>
            <person name="Benoit I."/>
            <person name="Arfi Y."/>
            <person name="Chevret D."/>
            <person name="Drula E."/>
            <person name="Kwon M.J."/>
            <person name="Gouret P."/>
            <person name="Lesage-Meessen L."/>
            <person name="Lombard V."/>
            <person name="Mariette J."/>
            <person name="Noirot C."/>
            <person name="Park J."/>
            <person name="Patyshakuliyeva A."/>
            <person name="Wieneger R.A.B."/>
            <person name="Wosten H.A.B."/>
            <person name="Martin F."/>
            <person name="Coutinho P.M."/>
            <person name="de Vries R."/>
            <person name="Martinez A.T."/>
            <person name="Klopp C."/>
            <person name="Pontarotti P."/>
            <person name="Henrissat B."/>
            <person name="Record E."/>
        </authorList>
    </citation>
    <scope>NUCLEOTIDE SEQUENCE [LARGE SCALE GENOMIC DNA]</scope>
    <source>
        <strain evidence="2">BRFM137</strain>
    </source>
</reference>
<dbReference type="AlphaFoldDB" id="A0A060SK74"/>
<name>A0A060SK74_PYCCI</name>
<keyword evidence="3" id="KW-1185">Reference proteome</keyword>
<accession>A0A060SK74</accession>
<evidence type="ECO:0000313" key="3">
    <source>
        <dbReference type="Proteomes" id="UP000029665"/>
    </source>
</evidence>
<feature type="signal peptide" evidence="1">
    <location>
        <begin position="1"/>
        <end position="17"/>
    </location>
</feature>
<comment type="caution">
    <text evidence="2">The sequence shown here is derived from an EMBL/GenBank/DDBJ whole genome shotgun (WGS) entry which is preliminary data.</text>
</comment>
<dbReference type="PANTHER" id="PTHR35040">
    <property type="match status" value="1"/>
</dbReference>
<evidence type="ECO:0000256" key="1">
    <source>
        <dbReference type="SAM" id="SignalP"/>
    </source>
</evidence>
<protein>
    <recommendedName>
        <fullName evidence="4">Spherulin-4</fullName>
    </recommendedName>
</protein>
<dbReference type="PANTHER" id="PTHR35040:SF9">
    <property type="entry name" value="4-LIKE CELL SURFACE PROTEIN, PUTATIVE (AFU_ORTHOLOGUE AFUA_4G14080)-RELATED"/>
    <property type="match status" value="1"/>
</dbReference>
<proteinExistence type="predicted"/>
<dbReference type="OMA" id="MYPLETA"/>
<sequence length="259" mass="27738">MHVSRALRAAAATLSSGLLIPLYIDPLSTSCTPWLPLINSIAAHPTVPFWIVINPNSGPGNNGGQAPKTYQTCIPKLRASNVIVLGYVHTSYGKASRKAGVNQDVNTYGGWKAAYRPDGIFFDEVSGAKKDLATYQVFVSHARPLFSNGAGFIALNPGTAPADSNYYNITNLLLSAEDIYAQFKPCSLQLGSATPPSKQAIVLTDGPSTPPQSLINQVVRQDHVKAFYVTTDTQVNEGNPYDNLPTDLESYIAAIQAAQ</sequence>
<gene>
    <name evidence="2" type="ORF">BN946_scf184325.g3</name>
</gene>
<dbReference type="EMBL" id="CCBP010000193">
    <property type="protein sequence ID" value="CDO74616.1"/>
    <property type="molecule type" value="Genomic_DNA"/>
</dbReference>
<dbReference type="Pfam" id="PF12138">
    <property type="entry name" value="Spherulin4"/>
    <property type="match status" value="1"/>
</dbReference>
<organism evidence="2 3">
    <name type="scientific">Pycnoporus cinnabarinus</name>
    <name type="common">Cinnabar-red polypore</name>
    <name type="synonym">Trametes cinnabarina</name>
    <dbReference type="NCBI Taxonomy" id="5643"/>
    <lineage>
        <taxon>Eukaryota</taxon>
        <taxon>Fungi</taxon>
        <taxon>Dikarya</taxon>
        <taxon>Basidiomycota</taxon>
        <taxon>Agaricomycotina</taxon>
        <taxon>Agaricomycetes</taxon>
        <taxon>Polyporales</taxon>
        <taxon>Polyporaceae</taxon>
        <taxon>Trametes</taxon>
    </lineage>
</organism>
<evidence type="ECO:0008006" key="4">
    <source>
        <dbReference type="Google" id="ProtNLM"/>
    </source>
</evidence>
<feature type="chain" id="PRO_5001592295" description="Spherulin-4" evidence="1">
    <location>
        <begin position="18"/>
        <end position="259"/>
    </location>
</feature>